<dbReference type="SUPFAM" id="SSF53474">
    <property type="entry name" value="alpha/beta-Hydrolases"/>
    <property type="match status" value="1"/>
</dbReference>
<dbReference type="InterPro" id="IPR003140">
    <property type="entry name" value="PLipase/COase/thioEstase"/>
</dbReference>
<keyword evidence="4" id="KW-0378">Hydrolase</keyword>
<feature type="region of interest" description="Disordered" evidence="2">
    <location>
        <begin position="42"/>
        <end position="61"/>
    </location>
</feature>
<dbReference type="EMBL" id="JAULSO010000003">
    <property type="protein sequence ID" value="KAK3685385.1"/>
    <property type="molecule type" value="Genomic_DNA"/>
</dbReference>
<accession>A0AAE1CAD1</accession>
<evidence type="ECO:0000313" key="4">
    <source>
        <dbReference type="EMBL" id="KAK3685385.1"/>
    </source>
</evidence>
<protein>
    <submittedName>
        <fullName evidence="4">Alpha/Beta hydrolase protein</fullName>
    </submittedName>
</protein>
<feature type="domain" description="Phospholipase/carboxylesterase/thioesterase" evidence="3">
    <location>
        <begin position="258"/>
        <end position="319"/>
    </location>
</feature>
<name>A0AAE1CAD1_9PEZI</name>
<comment type="caution">
    <text evidence="4">The sequence shown here is derived from an EMBL/GenBank/DDBJ whole genome shotgun (WGS) entry which is preliminary data.</text>
</comment>
<dbReference type="AlphaFoldDB" id="A0AAE1CAD1"/>
<dbReference type="InterPro" id="IPR029058">
    <property type="entry name" value="AB_hydrolase_fold"/>
</dbReference>
<dbReference type="GO" id="GO:0008474">
    <property type="term" value="F:palmitoyl-(protein) hydrolase activity"/>
    <property type="evidence" value="ECO:0007669"/>
    <property type="project" value="TreeGrafter"/>
</dbReference>
<feature type="domain" description="Phospholipase/carboxylesterase/thioesterase" evidence="3">
    <location>
        <begin position="69"/>
        <end position="180"/>
    </location>
</feature>
<dbReference type="Gene3D" id="3.40.50.1820">
    <property type="entry name" value="alpha/beta hydrolase"/>
    <property type="match status" value="1"/>
</dbReference>
<dbReference type="GO" id="GO:0005737">
    <property type="term" value="C:cytoplasm"/>
    <property type="evidence" value="ECO:0007669"/>
    <property type="project" value="TreeGrafter"/>
</dbReference>
<evidence type="ECO:0000313" key="5">
    <source>
        <dbReference type="Proteomes" id="UP001270362"/>
    </source>
</evidence>
<evidence type="ECO:0000259" key="3">
    <source>
        <dbReference type="Pfam" id="PF02230"/>
    </source>
</evidence>
<proteinExistence type="inferred from homology"/>
<evidence type="ECO:0000256" key="1">
    <source>
        <dbReference type="ARBA" id="ARBA00006499"/>
    </source>
</evidence>
<keyword evidence="5" id="KW-1185">Reference proteome</keyword>
<comment type="similarity">
    <text evidence="1">Belongs to the AB hydrolase superfamily. AB hydrolase 2 family.</text>
</comment>
<dbReference type="GO" id="GO:0052689">
    <property type="term" value="F:carboxylic ester hydrolase activity"/>
    <property type="evidence" value="ECO:0007669"/>
    <property type="project" value="TreeGrafter"/>
</dbReference>
<dbReference type="Pfam" id="PF02230">
    <property type="entry name" value="Abhydrolase_2"/>
    <property type="match status" value="2"/>
</dbReference>
<evidence type="ECO:0000256" key="2">
    <source>
        <dbReference type="SAM" id="MobiDB-lite"/>
    </source>
</evidence>
<reference evidence="4" key="2">
    <citation type="submission" date="2023-06" db="EMBL/GenBank/DDBJ databases">
        <authorList>
            <consortium name="Lawrence Berkeley National Laboratory"/>
            <person name="Haridas S."/>
            <person name="Hensen N."/>
            <person name="Bonometti L."/>
            <person name="Westerberg I."/>
            <person name="Brannstrom I.O."/>
            <person name="Guillou S."/>
            <person name="Cros-Aarteil S."/>
            <person name="Calhoun S."/>
            <person name="Kuo A."/>
            <person name="Mondo S."/>
            <person name="Pangilinan J."/>
            <person name="Riley R."/>
            <person name="Labutti K."/>
            <person name="Andreopoulos B."/>
            <person name="Lipzen A."/>
            <person name="Chen C."/>
            <person name="Yanf M."/>
            <person name="Daum C."/>
            <person name="Ng V."/>
            <person name="Clum A."/>
            <person name="Steindorff A."/>
            <person name="Ohm R."/>
            <person name="Martin F."/>
            <person name="Silar P."/>
            <person name="Natvig D."/>
            <person name="Lalanne C."/>
            <person name="Gautier V."/>
            <person name="Ament-Velasquez S.L."/>
            <person name="Kruys A."/>
            <person name="Hutchinson M.I."/>
            <person name="Powell A.J."/>
            <person name="Barry K."/>
            <person name="Miller A.N."/>
            <person name="Grigoriev I.V."/>
            <person name="Debuchy R."/>
            <person name="Gladieux P."/>
            <person name="Thoren M.H."/>
            <person name="Johannesson H."/>
        </authorList>
    </citation>
    <scope>NUCLEOTIDE SEQUENCE</scope>
    <source>
        <strain evidence="4">CBS 314.62</strain>
    </source>
</reference>
<sequence>MAAPFPDPLIIPPVSATHKQTFILLHGRGSTAHKFGPVILETPLSQNDDNENDTTPTPPTKAQTLQRLYPHAKFIFPSAPRSRAAIYKRYLIPQWFDCWHADGPDSDAHEWMMVDGLQQTVAYIHALLRDEVSRVGAGNVVLGGISQGCAAGLVTLLLWEGERLGAFLGMCGWLPFRKGLAGVVDAWGRGMEEGAVSVTSERGAREWEDSFDPFEHDSDEVEKAVKPTDVAAACVQSLLEQLELEQACISPASRPPAFDTPVFLGHGDEDEKVPMRLGVEAARCLKAIKIDTSWNKYQGLGHWYSGPMLTDMVTFLRSHTDWGQNGETKLL</sequence>
<organism evidence="4 5">
    <name type="scientific">Podospora appendiculata</name>
    <dbReference type="NCBI Taxonomy" id="314037"/>
    <lineage>
        <taxon>Eukaryota</taxon>
        <taxon>Fungi</taxon>
        <taxon>Dikarya</taxon>
        <taxon>Ascomycota</taxon>
        <taxon>Pezizomycotina</taxon>
        <taxon>Sordariomycetes</taxon>
        <taxon>Sordariomycetidae</taxon>
        <taxon>Sordariales</taxon>
        <taxon>Podosporaceae</taxon>
        <taxon>Podospora</taxon>
    </lineage>
</organism>
<reference evidence="4" key="1">
    <citation type="journal article" date="2023" name="Mol. Phylogenet. Evol.">
        <title>Genome-scale phylogeny and comparative genomics of the fungal order Sordariales.</title>
        <authorList>
            <person name="Hensen N."/>
            <person name="Bonometti L."/>
            <person name="Westerberg I."/>
            <person name="Brannstrom I.O."/>
            <person name="Guillou S."/>
            <person name="Cros-Aarteil S."/>
            <person name="Calhoun S."/>
            <person name="Haridas S."/>
            <person name="Kuo A."/>
            <person name="Mondo S."/>
            <person name="Pangilinan J."/>
            <person name="Riley R."/>
            <person name="LaButti K."/>
            <person name="Andreopoulos B."/>
            <person name="Lipzen A."/>
            <person name="Chen C."/>
            <person name="Yan M."/>
            <person name="Daum C."/>
            <person name="Ng V."/>
            <person name="Clum A."/>
            <person name="Steindorff A."/>
            <person name="Ohm R.A."/>
            <person name="Martin F."/>
            <person name="Silar P."/>
            <person name="Natvig D.O."/>
            <person name="Lalanne C."/>
            <person name="Gautier V."/>
            <person name="Ament-Velasquez S.L."/>
            <person name="Kruys A."/>
            <person name="Hutchinson M.I."/>
            <person name="Powell A.J."/>
            <person name="Barry K."/>
            <person name="Miller A.N."/>
            <person name="Grigoriev I.V."/>
            <person name="Debuchy R."/>
            <person name="Gladieux P."/>
            <person name="Hiltunen Thoren M."/>
            <person name="Johannesson H."/>
        </authorList>
    </citation>
    <scope>NUCLEOTIDE SEQUENCE</scope>
    <source>
        <strain evidence="4">CBS 314.62</strain>
    </source>
</reference>
<dbReference type="PANTHER" id="PTHR10655">
    <property type="entry name" value="LYSOPHOSPHOLIPASE-RELATED"/>
    <property type="match status" value="1"/>
</dbReference>
<dbReference type="Proteomes" id="UP001270362">
    <property type="component" value="Unassembled WGS sequence"/>
</dbReference>
<gene>
    <name evidence="4" type="ORF">B0T22DRAFT_482362</name>
</gene>
<dbReference type="PANTHER" id="PTHR10655:SF64">
    <property type="entry name" value="PHOSPHOLIPASE_CARBOXYLESTERASE_THIOESTERASE DOMAIN-CONTAINING PROTEIN"/>
    <property type="match status" value="1"/>
</dbReference>
<dbReference type="InterPro" id="IPR050565">
    <property type="entry name" value="LYPA1-2/EST-like"/>
</dbReference>